<evidence type="ECO:0008006" key="3">
    <source>
        <dbReference type="Google" id="ProtNLM"/>
    </source>
</evidence>
<dbReference type="Proteomes" id="UP001614394">
    <property type="component" value="Unassembled WGS sequence"/>
</dbReference>
<keyword evidence="2" id="KW-1185">Reference proteome</keyword>
<name>A0ABW8C496_9ACTN</name>
<dbReference type="EMBL" id="JBITYG010000003">
    <property type="protein sequence ID" value="MFI9101242.1"/>
    <property type="molecule type" value="Genomic_DNA"/>
</dbReference>
<evidence type="ECO:0000313" key="2">
    <source>
        <dbReference type="Proteomes" id="UP001614394"/>
    </source>
</evidence>
<protein>
    <recommendedName>
        <fullName evidence="3">Transposase</fullName>
    </recommendedName>
</protein>
<evidence type="ECO:0000313" key="1">
    <source>
        <dbReference type="EMBL" id="MFI9101242.1"/>
    </source>
</evidence>
<sequence>MTQEQVAGWAEELATLTGGLGHPFARPELLEVFADLIEGVLSGLQLLWPGLWRLN</sequence>
<gene>
    <name evidence="1" type="ORF">ACIGXA_12025</name>
</gene>
<accession>A0ABW8C496</accession>
<dbReference type="RefSeq" id="WP_399647508.1">
    <property type="nucleotide sequence ID" value="NZ_JBITYG010000003.1"/>
</dbReference>
<comment type="caution">
    <text evidence="1">The sequence shown here is derived from an EMBL/GenBank/DDBJ whole genome shotgun (WGS) entry which is preliminary data.</text>
</comment>
<reference evidence="1 2" key="1">
    <citation type="submission" date="2024-10" db="EMBL/GenBank/DDBJ databases">
        <title>The Natural Products Discovery Center: Release of the First 8490 Sequenced Strains for Exploring Actinobacteria Biosynthetic Diversity.</title>
        <authorList>
            <person name="Kalkreuter E."/>
            <person name="Kautsar S.A."/>
            <person name="Yang D."/>
            <person name="Bader C.D."/>
            <person name="Teijaro C.N."/>
            <person name="Fluegel L."/>
            <person name="Davis C.M."/>
            <person name="Simpson J.R."/>
            <person name="Lauterbach L."/>
            <person name="Steele A.D."/>
            <person name="Gui C."/>
            <person name="Meng S."/>
            <person name="Li G."/>
            <person name="Viehrig K."/>
            <person name="Ye F."/>
            <person name="Su P."/>
            <person name="Kiefer A.F."/>
            <person name="Nichols A."/>
            <person name="Cepeda A.J."/>
            <person name="Yan W."/>
            <person name="Fan B."/>
            <person name="Jiang Y."/>
            <person name="Adhikari A."/>
            <person name="Zheng C.-J."/>
            <person name="Schuster L."/>
            <person name="Cowan T.M."/>
            <person name="Smanski M.J."/>
            <person name="Chevrette M.G."/>
            <person name="De Carvalho L.P.S."/>
            <person name="Shen B."/>
        </authorList>
    </citation>
    <scope>NUCLEOTIDE SEQUENCE [LARGE SCALE GENOMIC DNA]</scope>
    <source>
        <strain evidence="1 2">NPDC053399</strain>
    </source>
</reference>
<proteinExistence type="predicted"/>
<organism evidence="1 2">
    <name type="scientific">Streptomyces fildesensis</name>
    <dbReference type="NCBI Taxonomy" id="375757"/>
    <lineage>
        <taxon>Bacteria</taxon>
        <taxon>Bacillati</taxon>
        <taxon>Actinomycetota</taxon>
        <taxon>Actinomycetes</taxon>
        <taxon>Kitasatosporales</taxon>
        <taxon>Streptomycetaceae</taxon>
        <taxon>Streptomyces</taxon>
    </lineage>
</organism>